<proteinExistence type="predicted"/>
<evidence type="ECO:0000313" key="5">
    <source>
        <dbReference type="Proteomes" id="UP001189624"/>
    </source>
</evidence>
<dbReference type="EMBL" id="OY731401">
    <property type="protein sequence ID" value="CAJ1947600.1"/>
    <property type="molecule type" value="Genomic_DNA"/>
</dbReference>
<feature type="chain" id="PRO_5041677593" description="Prolamin-like domain-containing protein" evidence="2">
    <location>
        <begin position="26"/>
        <end position="133"/>
    </location>
</feature>
<organism evidence="4 5">
    <name type="scientific">Sphenostylis stenocarpa</name>
    <dbReference type="NCBI Taxonomy" id="92480"/>
    <lineage>
        <taxon>Eukaryota</taxon>
        <taxon>Viridiplantae</taxon>
        <taxon>Streptophyta</taxon>
        <taxon>Embryophyta</taxon>
        <taxon>Tracheophyta</taxon>
        <taxon>Spermatophyta</taxon>
        <taxon>Magnoliopsida</taxon>
        <taxon>eudicotyledons</taxon>
        <taxon>Gunneridae</taxon>
        <taxon>Pentapetalae</taxon>
        <taxon>rosids</taxon>
        <taxon>fabids</taxon>
        <taxon>Fabales</taxon>
        <taxon>Fabaceae</taxon>
        <taxon>Papilionoideae</taxon>
        <taxon>50 kb inversion clade</taxon>
        <taxon>NPAAA clade</taxon>
        <taxon>indigoferoid/millettioid clade</taxon>
        <taxon>Phaseoleae</taxon>
        <taxon>Sphenostylis</taxon>
    </lineage>
</organism>
<feature type="signal peptide" evidence="2">
    <location>
        <begin position="1"/>
        <end position="25"/>
    </location>
</feature>
<name>A0AA86SF33_9FABA</name>
<dbReference type="Pfam" id="PF05617">
    <property type="entry name" value="Prolamin_like"/>
    <property type="match status" value="1"/>
</dbReference>
<reference evidence="4" key="1">
    <citation type="submission" date="2023-10" db="EMBL/GenBank/DDBJ databases">
        <authorList>
            <person name="Domelevo Entfellner J.-B."/>
        </authorList>
    </citation>
    <scope>NUCLEOTIDE SEQUENCE</scope>
</reference>
<evidence type="ECO:0000256" key="1">
    <source>
        <dbReference type="ARBA" id="ARBA00022729"/>
    </source>
</evidence>
<dbReference type="Proteomes" id="UP001189624">
    <property type="component" value="Chromosome 4"/>
</dbReference>
<feature type="domain" description="Prolamin-like" evidence="3">
    <location>
        <begin position="52"/>
        <end position="124"/>
    </location>
</feature>
<sequence length="133" mass="14726">MASLNGLHVVAFVLSLNLLMNSSLSFEIVQGSSNGIGEAPSPGPAYDEYLNDCAEKLKPNCGEQILYDIYLNRQTTTKYCCLSLVKDMGKSCFIDVAKYALTLPVFKENATVILNRCEKFWDYCNSFSSSLLV</sequence>
<keyword evidence="1 2" id="KW-0732">Signal</keyword>
<keyword evidence="5" id="KW-1185">Reference proteome</keyword>
<dbReference type="InterPro" id="IPR008502">
    <property type="entry name" value="Prolamin-like"/>
</dbReference>
<protein>
    <recommendedName>
        <fullName evidence="3">Prolamin-like domain-containing protein</fullName>
    </recommendedName>
</protein>
<gene>
    <name evidence="4" type="ORF">AYBTSS11_LOCUS12745</name>
</gene>
<dbReference type="Gramene" id="rna-AYBTSS11_LOCUS12745">
    <property type="protein sequence ID" value="CAJ1947600.1"/>
    <property type="gene ID" value="gene-AYBTSS11_LOCUS12745"/>
</dbReference>
<evidence type="ECO:0000256" key="2">
    <source>
        <dbReference type="SAM" id="SignalP"/>
    </source>
</evidence>
<dbReference type="PANTHER" id="PTHR31951:SF24">
    <property type="entry name" value="ECA1 GAMETOGENESIS RELATED FAMILY"/>
    <property type="match status" value="1"/>
</dbReference>
<dbReference type="PANTHER" id="PTHR31951">
    <property type="entry name" value="BIFUNCTIONAL INHIBITOR/LIPID-TRANSFER PROTEIN/SEED STORAGE 2S ALBUMIN SUPERFAMILY PROTEIN-RELATED"/>
    <property type="match status" value="1"/>
</dbReference>
<evidence type="ECO:0000259" key="3">
    <source>
        <dbReference type="Pfam" id="PF05617"/>
    </source>
</evidence>
<dbReference type="AlphaFoldDB" id="A0AA86SF33"/>
<accession>A0AA86SF33</accession>
<evidence type="ECO:0000313" key="4">
    <source>
        <dbReference type="EMBL" id="CAJ1947600.1"/>
    </source>
</evidence>